<feature type="region of interest" description="Disordered" evidence="1">
    <location>
        <begin position="885"/>
        <end position="920"/>
    </location>
</feature>
<dbReference type="InterPro" id="IPR001478">
    <property type="entry name" value="PDZ"/>
</dbReference>
<dbReference type="PANTHER" id="PTHR46221:SF1">
    <property type="entry name" value="FERM AND PDZ DOMAIN-CONTAINING PROTEIN 3"/>
    <property type="match status" value="1"/>
</dbReference>
<dbReference type="CDD" id="cd06769">
    <property type="entry name" value="PDZ_FRMPD1_3_4-like"/>
    <property type="match status" value="1"/>
</dbReference>
<dbReference type="Gene3D" id="2.30.42.10">
    <property type="match status" value="1"/>
</dbReference>
<feature type="region of interest" description="Disordered" evidence="1">
    <location>
        <begin position="1"/>
        <end position="93"/>
    </location>
</feature>
<dbReference type="SUPFAM" id="SSF54236">
    <property type="entry name" value="Ubiquitin-like"/>
    <property type="match status" value="1"/>
</dbReference>
<dbReference type="InterPro" id="IPR019749">
    <property type="entry name" value="Band_41_domain"/>
</dbReference>
<dbReference type="InterPro" id="IPR000159">
    <property type="entry name" value="RA_dom"/>
</dbReference>
<proteinExistence type="predicted"/>
<dbReference type="Pfam" id="PF21989">
    <property type="entry name" value="RA_2"/>
    <property type="match status" value="1"/>
</dbReference>
<dbReference type="PROSITE" id="PS50106">
    <property type="entry name" value="PDZ"/>
    <property type="match status" value="1"/>
</dbReference>
<dbReference type="PROSITE" id="PS50200">
    <property type="entry name" value="RA"/>
    <property type="match status" value="1"/>
</dbReference>
<dbReference type="InterPro" id="IPR000299">
    <property type="entry name" value="FERM_domain"/>
</dbReference>
<reference evidence="5" key="1">
    <citation type="submission" date="2022-12" db="EMBL/GenBank/DDBJ databases">
        <authorList>
            <person name="Alioto T."/>
            <person name="Alioto T."/>
            <person name="Gomez Garrido J."/>
        </authorList>
    </citation>
    <scope>NUCLEOTIDE SEQUENCE</scope>
</reference>
<dbReference type="PANTHER" id="PTHR46221">
    <property type="entry name" value="FERM AND PDZ DOMAIN-CONTAINING PROTEIN FAMILY MEMBER"/>
    <property type="match status" value="1"/>
</dbReference>
<dbReference type="SUPFAM" id="SSF50729">
    <property type="entry name" value="PH domain-like"/>
    <property type="match status" value="1"/>
</dbReference>
<feature type="domain" description="FERM" evidence="2">
    <location>
        <begin position="320"/>
        <end position="631"/>
    </location>
</feature>
<accession>A0AA35LBF3</accession>
<gene>
    <name evidence="5" type="ORF">PODLI_1B027102</name>
</gene>
<dbReference type="InterPro" id="IPR036034">
    <property type="entry name" value="PDZ_sf"/>
</dbReference>
<dbReference type="CDD" id="cd17169">
    <property type="entry name" value="FERM_F1_FRMPD3"/>
    <property type="match status" value="1"/>
</dbReference>
<feature type="domain" description="Ras-associating" evidence="4">
    <location>
        <begin position="321"/>
        <end position="419"/>
    </location>
</feature>
<dbReference type="GO" id="GO:0007165">
    <property type="term" value="P:signal transduction"/>
    <property type="evidence" value="ECO:0007669"/>
    <property type="project" value="InterPro"/>
</dbReference>
<dbReference type="Pfam" id="PF00373">
    <property type="entry name" value="FERM_M"/>
    <property type="match status" value="1"/>
</dbReference>
<dbReference type="SUPFAM" id="SSF50156">
    <property type="entry name" value="PDZ domain-like"/>
    <property type="match status" value="1"/>
</dbReference>
<evidence type="ECO:0000259" key="3">
    <source>
        <dbReference type="PROSITE" id="PS50106"/>
    </source>
</evidence>
<evidence type="ECO:0000313" key="6">
    <source>
        <dbReference type="Proteomes" id="UP001178461"/>
    </source>
</evidence>
<dbReference type="SMART" id="SM00295">
    <property type="entry name" value="B41"/>
    <property type="match status" value="1"/>
</dbReference>
<dbReference type="InterPro" id="IPR014352">
    <property type="entry name" value="FERM/acyl-CoA-bd_prot_sf"/>
</dbReference>
<dbReference type="Proteomes" id="UP001178461">
    <property type="component" value="Chromosome Z"/>
</dbReference>
<dbReference type="SUPFAM" id="SSF47031">
    <property type="entry name" value="Second domain of FERM"/>
    <property type="match status" value="1"/>
</dbReference>
<dbReference type="CDD" id="cd14473">
    <property type="entry name" value="FERM_B-lobe"/>
    <property type="match status" value="1"/>
</dbReference>
<feature type="domain" description="PDZ" evidence="3">
    <location>
        <begin position="200"/>
        <end position="277"/>
    </location>
</feature>
<feature type="compositionally biased region" description="Gly residues" evidence="1">
    <location>
        <begin position="73"/>
        <end position="85"/>
    </location>
</feature>
<protein>
    <submittedName>
        <fullName evidence="5">And PDZ domain-containing 3 isoform X2</fullName>
    </submittedName>
</protein>
<dbReference type="Gene3D" id="3.10.20.90">
    <property type="entry name" value="Phosphatidylinositol 3-kinase Catalytic Subunit, Chain A, domain 1"/>
    <property type="match status" value="1"/>
</dbReference>
<dbReference type="FunFam" id="2.30.29.30:FF:000066">
    <property type="entry name" value="FERM and PDZ domain-containing protein 4"/>
    <property type="match status" value="1"/>
</dbReference>
<sequence length="1313" mass="142807">METLRPTGRMRWGESRPKVGNAQARTAGPGTDPRRRSCAPTWKCAQEKPPEGPAFGGGQTPPMESARNVGNAPSGGAGEDGGTGAGSEEEKLRADVEMRQGEDPAFGEEMRLCRRRVCARGRSCPPPPSSRSDFGGPQGVPKGSTLLASQILCIRIETEDRIRPSLCPGILSSPAAGDAMPEESWDAMEWGPPPSEAFRQVTIRRHPDRGFGFVAGGERPVVVRSVVAGGPSEDKLFPGDQIWAIGDEDVSDVARERFIEIVRSAKESAIFTVLQTHQSPKSAFISAAKKAKLRSNPAKVRFSEPEPEMLKKEALLLIPNVLKVFLENGQVKSFTFDSRTTVKDVMATLQDRLSLRRIEHFSLVLEYRSPERSHQFLLLQEKQPLAHVVQRTHYQGMRCLFRVSFYPKDPAELLRRDAAAFEYLYIQSRNDVIRERFGADPDPESLLVLTALHIYITVSATRPSHKVALRNVEKEWGLEPFLPPSLLPATKDKLLRRSLSQQLKAHQRRSAQVSPTRAKLQYLRLLDRLPTFSGVIFQTVGMDGQDTAPTLLVGPRHGVSHVIDLRTNLTTVLCEFSQISRVQLFRENPGVARVETGIVDAKPLVLLMEWPEATNFAGLISGYCHLLADSRRTLFPVAPPPMTKAGREKEAGNRSACSNRRAMPPELPRRRRPDLNQNRIFGDGETRPRTKSDPVLKLPGAEGEGCGARRARARSVDGPGRSLGRAGLDLTALPPPGSEGDEDDPTTALAIAAPPPGFGDNSSDEDDARRQRAALSEDAGCQLPVTFVEAVVPGSRTVRERAQDLDEALVSTLQALEALAEAEDGPPAPATGLIVLAALDPDSGRDADASPNATYFLAQRVDPDGFLVQKDLPFRLRGCGAPTWQAKTGKSSPAWLAEAKPSPSAQPCPSNPEPECPQKETESCQVPADRIWRDTMVPPLQEVSDLEPKVPHGEDLEVPAQPRVPRPAFRFRKLFSATFPARLKRETDERRAQLRKVKQFELEFLEQLLKGPAPGGCGCPPGTSPVPTAPSVLRCDCRGRESCPQRVAQGFPSRRVRSASPEPRDVEKSASCLGTECVVAAAPRYEKLQRCASGEGAIPEEGDPAPRFPDDMCPRQLGPGGEGCCSVRSCFSARGGDDEADELCYSVPPMPMPAAARTQEIDLRAASGLDRIRELCGREYAFPGGFSAVRHDAERLLGALRQCAAAAGNGASVPDEGRRELALAFRELRAACRRVAGAEKSPARLLPAVAGSFRVLARLAETAAVVGKEARRRALLAQVEEVARNYTALARAAEQSAARQAGEESVRGKSEAC</sequence>
<evidence type="ECO:0000256" key="1">
    <source>
        <dbReference type="SAM" id="MobiDB-lite"/>
    </source>
</evidence>
<organism evidence="5 6">
    <name type="scientific">Podarcis lilfordi</name>
    <name type="common">Lilford's wall lizard</name>
    <dbReference type="NCBI Taxonomy" id="74358"/>
    <lineage>
        <taxon>Eukaryota</taxon>
        <taxon>Metazoa</taxon>
        <taxon>Chordata</taxon>
        <taxon>Craniata</taxon>
        <taxon>Vertebrata</taxon>
        <taxon>Euteleostomi</taxon>
        <taxon>Lepidosauria</taxon>
        <taxon>Squamata</taxon>
        <taxon>Bifurcata</taxon>
        <taxon>Unidentata</taxon>
        <taxon>Episquamata</taxon>
        <taxon>Laterata</taxon>
        <taxon>Lacertibaenia</taxon>
        <taxon>Lacertidae</taxon>
        <taxon>Podarcis</taxon>
    </lineage>
</organism>
<dbReference type="PROSITE" id="PS50057">
    <property type="entry name" value="FERM_3"/>
    <property type="match status" value="1"/>
</dbReference>
<feature type="compositionally biased region" description="Pro residues" evidence="1">
    <location>
        <begin position="904"/>
        <end position="915"/>
    </location>
</feature>
<feature type="compositionally biased region" description="Basic and acidic residues" evidence="1">
    <location>
        <begin position="682"/>
        <end position="694"/>
    </location>
</feature>
<dbReference type="InterPro" id="IPR029071">
    <property type="entry name" value="Ubiquitin-like_domsf"/>
</dbReference>
<dbReference type="InterPro" id="IPR035963">
    <property type="entry name" value="FERM_2"/>
</dbReference>
<dbReference type="Gene3D" id="1.20.80.10">
    <property type="match status" value="1"/>
</dbReference>
<dbReference type="Gene3D" id="2.30.29.30">
    <property type="entry name" value="Pleckstrin-homology domain (PH domain)/Phosphotyrosine-binding domain (PTB)"/>
    <property type="match status" value="1"/>
</dbReference>
<feature type="region of interest" description="Disordered" evidence="1">
    <location>
        <begin position="121"/>
        <end position="142"/>
    </location>
</feature>
<dbReference type="Pfam" id="PF00595">
    <property type="entry name" value="PDZ"/>
    <property type="match status" value="1"/>
</dbReference>
<feature type="region of interest" description="Disordered" evidence="1">
    <location>
        <begin position="638"/>
        <end position="775"/>
    </location>
</feature>
<dbReference type="SMART" id="SM00228">
    <property type="entry name" value="PDZ"/>
    <property type="match status" value="1"/>
</dbReference>
<keyword evidence="6" id="KW-1185">Reference proteome</keyword>
<dbReference type="InterPro" id="IPR019748">
    <property type="entry name" value="FERM_central"/>
</dbReference>
<evidence type="ECO:0000259" key="2">
    <source>
        <dbReference type="PROSITE" id="PS50057"/>
    </source>
</evidence>
<name>A0AA35LBF3_9SAUR</name>
<dbReference type="EMBL" id="OX395140">
    <property type="protein sequence ID" value="CAI5793281.1"/>
    <property type="molecule type" value="Genomic_DNA"/>
</dbReference>
<dbReference type="InterPro" id="IPR011993">
    <property type="entry name" value="PH-like_dom_sf"/>
</dbReference>
<evidence type="ECO:0000313" key="5">
    <source>
        <dbReference type="EMBL" id="CAI5793281.1"/>
    </source>
</evidence>
<evidence type="ECO:0000259" key="4">
    <source>
        <dbReference type="PROSITE" id="PS50200"/>
    </source>
</evidence>